<name>A0A5C4RWT1_9GAMM</name>
<reference evidence="2 3" key="1">
    <citation type="submission" date="2019-03" db="EMBL/GenBank/DDBJ databases">
        <title>Arenimonas daejeonensis sp. nov., isolated from compost.</title>
        <authorList>
            <person name="Jeon C.O."/>
        </authorList>
    </citation>
    <scope>NUCLEOTIDE SEQUENCE [LARGE SCALE GENOMIC DNA]</scope>
    <source>
        <strain evidence="2 3">R29</strain>
    </source>
</reference>
<accession>A0A5C4RWT1</accession>
<evidence type="ECO:0000259" key="1">
    <source>
        <dbReference type="Pfam" id="PF14467"/>
    </source>
</evidence>
<feature type="domain" description="DUF4426" evidence="1">
    <location>
        <begin position="29"/>
        <end position="146"/>
    </location>
</feature>
<dbReference type="OrthoDB" id="7062037at2"/>
<evidence type="ECO:0000313" key="2">
    <source>
        <dbReference type="EMBL" id="TNJ35349.1"/>
    </source>
</evidence>
<comment type="caution">
    <text evidence="2">The sequence shown here is derived from an EMBL/GenBank/DDBJ whole genome shotgun (WGS) entry which is preliminary data.</text>
</comment>
<dbReference type="InterPro" id="IPR025218">
    <property type="entry name" value="DUF4426"/>
</dbReference>
<dbReference type="Gene3D" id="2.60.40.3340">
    <property type="entry name" value="Domain of unknown function DUF4426"/>
    <property type="match status" value="1"/>
</dbReference>
<keyword evidence="3" id="KW-1185">Reference proteome</keyword>
<dbReference type="RefSeq" id="WP_139446697.1">
    <property type="nucleotide sequence ID" value="NZ_SMDR01000001.1"/>
</dbReference>
<dbReference type="AlphaFoldDB" id="A0A5C4RWT1"/>
<dbReference type="Proteomes" id="UP000305760">
    <property type="component" value="Unassembled WGS sequence"/>
</dbReference>
<organism evidence="2 3">
    <name type="scientific">Arenimonas terrae</name>
    <dbReference type="NCBI Taxonomy" id="2546226"/>
    <lineage>
        <taxon>Bacteria</taxon>
        <taxon>Pseudomonadati</taxon>
        <taxon>Pseudomonadota</taxon>
        <taxon>Gammaproteobacteria</taxon>
        <taxon>Lysobacterales</taxon>
        <taxon>Lysobacteraceae</taxon>
        <taxon>Arenimonas</taxon>
    </lineage>
</organism>
<evidence type="ECO:0000313" key="3">
    <source>
        <dbReference type="Proteomes" id="UP000305760"/>
    </source>
</evidence>
<gene>
    <name evidence="2" type="ORF">E1B00_06230</name>
</gene>
<protein>
    <submittedName>
        <fullName evidence="2">DUF4426 domain-containing protein</fullName>
    </submittedName>
</protein>
<dbReference type="EMBL" id="SMDR01000001">
    <property type="protein sequence ID" value="TNJ35349.1"/>
    <property type="molecule type" value="Genomic_DNA"/>
</dbReference>
<proteinExistence type="predicted"/>
<sequence>MRRSHFLLFSILVSGLLFALPALGQNSVRSGELVVHYNAVPTTSLTADVARQYGITRSANRALVNVSVRRGEPGADQAVPATVTVAATNLNGQRSELRVREVREGEAIYYLAEARIQGQETLNFEVQVSTEGAAPIKASFRQEFFPQ</sequence>
<dbReference type="Pfam" id="PF14467">
    <property type="entry name" value="DUF4426"/>
    <property type="match status" value="1"/>
</dbReference>